<gene>
    <name evidence="6" type="ORF">A0O34_16800</name>
</gene>
<keyword evidence="4" id="KW-1133">Transmembrane helix</keyword>
<evidence type="ECO:0000259" key="5">
    <source>
        <dbReference type="PROSITE" id="PS01124"/>
    </source>
</evidence>
<sequence>MLNFIFFLLLLILENKIFSQRVWFAGILVSLIIFISFMILKHKKKIRYQRFEKVVDGLRNNALESEKKLNINLQHEEFENIALKSTTIADETIASLLNKLEKFEKSNKFTRQDVNFAYLTKYVGTNSKYLNEILKQYKGKSFSQYINGLRIEYIMKLLYEEPKYRAYKISYLAELCGFSSREVFTIAFKKKTDISPSYFIESLQQEEIS</sequence>
<evidence type="ECO:0000256" key="2">
    <source>
        <dbReference type="ARBA" id="ARBA00023125"/>
    </source>
</evidence>
<evidence type="ECO:0000313" key="7">
    <source>
        <dbReference type="Proteomes" id="UP000077824"/>
    </source>
</evidence>
<organism evidence="6 7">
    <name type="scientific">Chryseobacterium glaciei</name>
    <dbReference type="NCBI Taxonomy" id="1685010"/>
    <lineage>
        <taxon>Bacteria</taxon>
        <taxon>Pseudomonadati</taxon>
        <taxon>Bacteroidota</taxon>
        <taxon>Flavobacteriia</taxon>
        <taxon>Flavobacteriales</taxon>
        <taxon>Weeksellaceae</taxon>
        <taxon>Chryseobacterium group</taxon>
        <taxon>Chryseobacterium</taxon>
    </lineage>
</organism>
<dbReference type="PROSITE" id="PS01124">
    <property type="entry name" value="HTH_ARAC_FAMILY_2"/>
    <property type="match status" value="1"/>
</dbReference>
<feature type="domain" description="HTH araC/xylS-type" evidence="5">
    <location>
        <begin position="98"/>
        <end position="202"/>
    </location>
</feature>
<accession>A0A172XYY4</accession>
<dbReference type="PANTHER" id="PTHR43280:SF34">
    <property type="entry name" value="ARAC-FAMILY TRANSCRIPTIONAL REGULATOR"/>
    <property type="match status" value="1"/>
</dbReference>
<dbReference type="AlphaFoldDB" id="A0A172XYY4"/>
<dbReference type="Pfam" id="PF12833">
    <property type="entry name" value="HTH_18"/>
    <property type="match status" value="1"/>
</dbReference>
<keyword evidence="4" id="KW-0472">Membrane</keyword>
<reference evidence="6 7" key="1">
    <citation type="submission" date="2016-04" db="EMBL/GenBank/DDBJ databases">
        <title>Complete Genome Sequence of Chryseobacterium sp. IHBB 10212.</title>
        <authorList>
            <person name="Pal M."/>
            <person name="Swarnkar M.K."/>
            <person name="Kaushal K."/>
            <person name="Chhibber S."/>
            <person name="Singh A.K."/>
            <person name="Gulati A."/>
        </authorList>
    </citation>
    <scope>NUCLEOTIDE SEQUENCE [LARGE SCALE GENOMIC DNA]</scope>
    <source>
        <strain evidence="6 7">IHBB 10212</strain>
    </source>
</reference>
<dbReference type="SUPFAM" id="SSF46689">
    <property type="entry name" value="Homeodomain-like"/>
    <property type="match status" value="1"/>
</dbReference>
<feature type="transmembrane region" description="Helical" evidence="4">
    <location>
        <begin position="20"/>
        <end position="40"/>
    </location>
</feature>
<evidence type="ECO:0000256" key="1">
    <source>
        <dbReference type="ARBA" id="ARBA00023015"/>
    </source>
</evidence>
<name>A0A172XYY4_9FLAO</name>
<dbReference type="GO" id="GO:0003700">
    <property type="term" value="F:DNA-binding transcription factor activity"/>
    <property type="evidence" value="ECO:0007669"/>
    <property type="project" value="InterPro"/>
</dbReference>
<keyword evidence="7" id="KW-1185">Reference proteome</keyword>
<dbReference type="RefSeq" id="WP_066757161.1">
    <property type="nucleotide sequence ID" value="NZ_CP015199.1"/>
</dbReference>
<dbReference type="InterPro" id="IPR018060">
    <property type="entry name" value="HTH_AraC"/>
</dbReference>
<dbReference type="OrthoDB" id="5295174at2"/>
<evidence type="ECO:0000313" key="6">
    <source>
        <dbReference type="EMBL" id="ANF52072.1"/>
    </source>
</evidence>
<keyword evidence="3" id="KW-0804">Transcription</keyword>
<keyword evidence="1" id="KW-0805">Transcription regulation</keyword>
<dbReference type="STRING" id="1685010.A0O34_16800"/>
<dbReference type="InterPro" id="IPR009057">
    <property type="entry name" value="Homeodomain-like_sf"/>
</dbReference>
<dbReference type="Gene3D" id="1.10.10.60">
    <property type="entry name" value="Homeodomain-like"/>
    <property type="match status" value="2"/>
</dbReference>
<proteinExistence type="predicted"/>
<keyword evidence="4" id="KW-0812">Transmembrane</keyword>
<dbReference type="Proteomes" id="UP000077824">
    <property type="component" value="Chromosome"/>
</dbReference>
<dbReference type="GO" id="GO:0043565">
    <property type="term" value="F:sequence-specific DNA binding"/>
    <property type="evidence" value="ECO:0007669"/>
    <property type="project" value="InterPro"/>
</dbReference>
<keyword evidence="2" id="KW-0238">DNA-binding</keyword>
<dbReference type="SMART" id="SM00342">
    <property type="entry name" value="HTH_ARAC"/>
    <property type="match status" value="1"/>
</dbReference>
<protein>
    <recommendedName>
        <fullName evidence="5">HTH araC/xylS-type domain-containing protein</fullName>
    </recommendedName>
</protein>
<evidence type="ECO:0000256" key="3">
    <source>
        <dbReference type="ARBA" id="ARBA00023163"/>
    </source>
</evidence>
<evidence type="ECO:0000256" key="4">
    <source>
        <dbReference type="SAM" id="Phobius"/>
    </source>
</evidence>
<dbReference type="KEGG" id="chh:A0O34_16800"/>
<dbReference type="EMBL" id="CP015199">
    <property type="protein sequence ID" value="ANF52072.1"/>
    <property type="molecule type" value="Genomic_DNA"/>
</dbReference>
<dbReference type="PANTHER" id="PTHR43280">
    <property type="entry name" value="ARAC-FAMILY TRANSCRIPTIONAL REGULATOR"/>
    <property type="match status" value="1"/>
</dbReference>